<feature type="region of interest" description="Disordered" evidence="4">
    <location>
        <begin position="49"/>
        <end position="76"/>
    </location>
</feature>
<dbReference type="EMBL" id="PKPP01008036">
    <property type="protein sequence ID" value="PWA51760.1"/>
    <property type="molecule type" value="Genomic_DNA"/>
</dbReference>
<dbReference type="STRING" id="35608.A0A2U1LRY1"/>
<dbReference type="AlphaFoldDB" id="A0A2U1LRY1"/>
<keyword evidence="2 6" id="KW-0808">Transferase</keyword>
<proteinExistence type="inferred from homology"/>
<dbReference type="CDD" id="cd07987">
    <property type="entry name" value="LPLAT_MGAT-like"/>
    <property type="match status" value="1"/>
</dbReference>
<dbReference type="GO" id="GO:0016020">
    <property type="term" value="C:membrane"/>
    <property type="evidence" value="ECO:0007669"/>
    <property type="project" value="TreeGrafter"/>
</dbReference>
<dbReference type="SUPFAM" id="SSF53474">
    <property type="entry name" value="alpha/beta-Hydrolases"/>
    <property type="match status" value="1"/>
</dbReference>
<evidence type="ECO:0000256" key="1">
    <source>
        <dbReference type="ARBA" id="ARBA00005420"/>
    </source>
</evidence>
<name>A0A2U1LRY1_ARTAN</name>
<comment type="similarity">
    <text evidence="1">Belongs to the diacylglycerol acyltransferase family.</text>
</comment>
<keyword evidence="7" id="KW-1185">Reference proteome</keyword>
<keyword evidence="3" id="KW-0012">Acyltransferase</keyword>
<evidence type="ECO:0000313" key="6">
    <source>
        <dbReference type="EMBL" id="PWA51760.1"/>
    </source>
</evidence>
<dbReference type="GO" id="GO:0019432">
    <property type="term" value="P:triglyceride biosynthetic process"/>
    <property type="evidence" value="ECO:0007669"/>
    <property type="project" value="UniProtKB-ARBA"/>
</dbReference>
<evidence type="ECO:0000256" key="3">
    <source>
        <dbReference type="ARBA" id="ARBA00023315"/>
    </source>
</evidence>
<dbReference type="GO" id="GO:0004144">
    <property type="term" value="F:diacylglycerol O-acyltransferase activity"/>
    <property type="evidence" value="ECO:0007669"/>
    <property type="project" value="UniProtKB-ARBA"/>
</dbReference>
<feature type="domain" description="AB hydrolase-1" evidence="5">
    <location>
        <begin position="119"/>
        <end position="349"/>
    </location>
</feature>
<dbReference type="InterPro" id="IPR029058">
    <property type="entry name" value="AB_hydrolase_fold"/>
</dbReference>
<dbReference type="PANTHER" id="PTHR22753">
    <property type="entry name" value="TRANSMEMBRANE PROTEIN 68"/>
    <property type="match status" value="1"/>
</dbReference>
<evidence type="ECO:0000256" key="2">
    <source>
        <dbReference type="ARBA" id="ARBA00022679"/>
    </source>
</evidence>
<evidence type="ECO:0000313" key="7">
    <source>
        <dbReference type="Proteomes" id="UP000245207"/>
    </source>
</evidence>
<gene>
    <name evidence="6" type="ORF">CTI12_AA402480</name>
</gene>
<dbReference type="Pfam" id="PF03982">
    <property type="entry name" value="DAGAT"/>
    <property type="match status" value="1"/>
</dbReference>
<dbReference type="PANTHER" id="PTHR22753:SF24">
    <property type="entry name" value="ESTERASE_LIPASE_THIOESTERASE FAMILY PROTEIN"/>
    <property type="match status" value="1"/>
</dbReference>
<organism evidence="6 7">
    <name type="scientific">Artemisia annua</name>
    <name type="common">Sweet wormwood</name>
    <dbReference type="NCBI Taxonomy" id="35608"/>
    <lineage>
        <taxon>Eukaryota</taxon>
        <taxon>Viridiplantae</taxon>
        <taxon>Streptophyta</taxon>
        <taxon>Embryophyta</taxon>
        <taxon>Tracheophyta</taxon>
        <taxon>Spermatophyta</taxon>
        <taxon>Magnoliopsida</taxon>
        <taxon>eudicotyledons</taxon>
        <taxon>Gunneridae</taxon>
        <taxon>Pentapetalae</taxon>
        <taxon>asterids</taxon>
        <taxon>campanulids</taxon>
        <taxon>Asterales</taxon>
        <taxon>Asteraceae</taxon>
        <taxon>Asteroideae</taxon>
        <taxon>Anthemideae</taxon>
        <taxon>Artemisiinae</taxon>
        <taxon>Artemisia</taxon>
    </lineage>
</organism>
<accession>A0A2U1LRY1</accession>
<protein>
    <submittedName>
        <fullName evidence="6">Transferase</fullName>
    </submittedName>
</protein>
<evidence type="ECO:0000256" key="4">
    <source>
        <dbReference type="SAM" id="MobiDB-lite"/>
    </source>
</evidence>
<dbReference type="GO" id="GO:0016787">
    <property type="term" value="F:hydrolase activity"/>
    <property type="evidence" value="ECO:0007669"/>
    <property type="project" value="UniProtKB-ARBA"/>
</dbReference>
<dbReference type="Pfam" id="PF12697">
    <property type="entry name" value="Abhydrolase_6"/>
    <property type="match status" value="1"/>
</dbReference>
<dbReference type="InterPro" id="IPR000073">
    <property type="entry name" value="AB_hydrolase_1"/>
</dbReference>
<dbReference type="Proteomes" id="UP000245207">
    <property type="component" value="Unassembled WGS sequence"/>
</dbReference>
<sequence length="679" mass="76122">MTGVGKLCCYSSVPLVQHLQLPATPPQFLFKSKATTSCTTSTRLISASLTTQSTPDSSLQTSNIPPAHVLNTNGNSNLMVHSKNLRTTKADQGEPPRWFSPLDSGSSTRLPNAPLLLYLPGIGGSGLGLSLYHRRLGEMFDVWCLHIPATDRTPFQELVKLIESTVKSEYYQSPNKPIYLVGQSFGACLALAVAARNPKIDLILVLANSATSFNGSQLRPFIPMLEALSKELDGGLDYIFSLTTGVASTVASEISETLVAMSADLPGRADVLSVETLIWKLRLLDAASLYTNSRLHAIKAQTLILASGRDQLLPSRQEGERLHRLLPNSEIRIFDDSGHMLFMDKNHDLVTILKATSFYRRTRNVDYVLDYLPPTPFEFSKARESYRVVEEAFSPVMLSTLENGNVVRGLSGIPSEGPVLFVGYHMMLGLELAPLIARIYSERGILLRGVAHPLMFKKLKDGKLPDLSSYDTQRIMGAVPVSPTNLFKLFKTKSHILLYPGGMREALHRKGEEYKLFWPEQSEFVRMAARFGAKVVPFGVVGEDDIGELVFDYEDQMKIPYLRNFIQELTEEAIQISPFRTNTEGEVANQDVHLPVMRPKLPGRFYYLFGKPIETQGRQQELENRDKAHELYLEVKSEVENCLSYLKEKRENDPYRNILSRILYQLRHGYDSEIPTFEP</sequence>
<dbReference type="OrthoDB" id="44277at2759"/>
<dbReference type="Gene3D" id="3.40.50.1820">
    <property type="entry name" value="alpha/beta hydrolase"/>
    <property type="match status" value="1"/>
</dbReference>
<reference evidence="6 7" key="1">
    <citation type="journal article" date="2018" name="Mol. Plant">
        <title>The genome of Artemisia annua provides insight into the evolution of Asteraceae family and artemisinin biosynthesis.</title>
        <authorList>
            <person name="Shen Q."/>
            <person name="Zhang L."/>
            <person name="Liao Z."/>
            <person name="Wang S."/>
            <person name="Yan T."/>
            <person name="Shi P."/>
            <person name="Liu M."/>
            <person name="Fu X."/>
            <person name="Pan Q."/>
            <person name="Wang Y."/>
            <person name="Lv Z."/>
            <person name="Lu X."/>
            <person name="Zhang F."/>
            <person name="Jiang W."/>
            <person name="Ma Y."/>
            <person name="Chen M."/>
            <person name="Hao X."/>
            <person name="Li L."/>
            <person name="Tang Y."/>
            <person name="Lv G."/>
            <person name="Zhou Y."/>
            <person name="Sun X."/>
            <person name="Brodelius P.E."/>
            <person name="Rose J.K.C."/>
            <person name="Tang K."/>
        </authorList>
    </citation>
    <scope>NUCLEOTIDE SEQUENCE [LARGE SCALE GENOMIC DNA]</scope>
    <source>
        <strain evidence="7">cv. Huhao1</strain>
        <tissue evidence="6">Leaf</tissue>
    </source>
</reference>
<evidence type="ECO:0000259" key="5">
    <source>
        <dbReference type="Pfam" id="PF12697"/>
    </source>
</evidence>
<comment type="caution">
    <text evidence="6">The sequence shown here is derived from an EMBL/GenBank/DDBJ whole genome shotgun (WGS) entry which is preliminary data.</text>
</comment>
<dbReference type="InterPro" id="IPR007130">
    <property type="entry name" value="DAGAT"/>
</dbReference>